<evidence type="ECO:0000313" key="2">
    <source>
        <dbReference type="Proteomes" id="UP000220691"/>
    </source>
</evidence>
<proteinExistence type="predicted"/>
<accession>A0A9X6YMH3</accession>
<evidence type="ECO:0000313" key="1">
    <source>
        <dbReference type="EMBL" id="PEN97755.1"/>
    </source>
</evidence>
<reference evidence="1 2" key="1">
    <citation type="submission" date="2017-09" db="EMBL/GenBank/DDBJ databases">
        <title>Large-scale bioinformatics analysis of Bacillus genomes uncovers conserved roles of natural products in bacterial physiology.</title>
        <authorList>
            <consortium name="Agbiome Team Llc"/>
            <person name="Bleich R.M."/>
            <person name="Kirk G.J."/>
            <person name="Santa Maria K.C."/>
            <person name="Allen S.E."/>
            <person name="Farag S."/>
            <person name="Shank E.A."/>
            <person name="Bowers A."/>
        </authorList>
    </citation>
    <scope>NUCLEOTIDE SEQUENCE [LARGE SCALE GENOMIC DNA]</scope>
    <source>
        <strain evidence="1 2">AFS027647</strain>
    </source>
</reference>
<organism evidence="1 2">
    <name type="scientific">Bacillus cereus</name>
    <dbReference type="NCBI Taxonomy" id="1396"/>
    <lineage>
        <taxon>Bacteria</taxon>
        <taxon>Bacillati</taxon>
        <taxon>Bacillota</taxon>
        <taxon>Bacilli</taxon>
        <taxon>Bacillales</taxon>
        <taxon>Bacillaceae</taxon>
        <taxon>Bacillus</taxon>
        <taxon>Bacillus cereus group</taxon>
    </lineage>
</organism>
<dbReference type="Proteomes" id="UP000220691">
    <property type="component" value="Unassembled WGS sequence"/>
</dbReference>
<dbReference type="RefSeq" id="WP_098126363.1">
    <property type="nucleotide sequence ID" value="NZ_NUAN01000071.1"/>
</dbReference>
<dbReference type="AlphaFoldDB" id="A0A9X6YMH3"/>
<name>A0A9X6YMH3_BACCE</name>
<gene>
    <name evidence="1" type="ORF">CN553_11930</name>
</gene>
<dbReference type="EMBL" id="NUAN01000071">
    <property type="protein sequence ID" value="PEN97755.1"/>
    <property type="molecule type" value="Genomic_DNA"/>
</dbReference>
<protein>
    <submittedName>
        <fullName evidence="1">Uncharacterized protein</fullName>
    </submittedName>
</protein>
<sequence>MEKWIGEKVNTTGAYIKTSCLELIERHRNSTKTKRLYKFKSRFHEEYYISDEEITEKIAEILERGNSAEIYEYLYGLIIEKFGVVDFILNVGHEIARERNNGYLEGKRQMRKDIKELLEI</sequence>
<comment type="caution">
    <text evidence="1">The sequence shown here is derived from an EMBL/GenBank/DDBJ whole genome shotgun (WGS) entry which is preliminary data.</text>
</comment>